<dbReference type="Gene3D" id="2.40.240.10">
    <property type="entry name" value="Ribosomal Protein L25, Chain P"/>
    <property type="match status" value="2"/>
</dbReference>
<reference evidence="13 14" key="1">
    <citation type="submission" date="2020-08" db="EMBL/GenBank/DDBJ databases">
        <title>Genome public.</title>
        <authorList>
            <person name="Liu C."/>
            <person name="Sun Q."/>
        </authorList>
    </citation>
    <scope>NUCLEOTIDE SEQUENCE [LARGE SCALE GENOMIC DNA]</scope>
    <source>
        <strain evidence="13 14">NSJ-46</strain>
    </source>
</reference>
<dbReference type="SUPFAM" id="SSF50715">
    <property type="entry name" value="Ribosomal protein L25-like"/>
    <property type="match status" value="1"/>
</dbReference>
<evidence type="ECO:0000259" key="10">
    <source>
        <dbReference type="Pfam" id="PF00749"/>
    </source>
</evidence>
<keyword evidence="2 8" id="KW-0436">Ligase</keyword>
<dbReference type="HAMAP" id="MF_00126">
    <property type="entry name" value="Gln_tRNA_synth"/>
    <property type="match status" value="1"/>
</dbReference>
<evidence type="ECO:0000256" key="7">
    <source>
        <dbReference type="ARBA" id="ARBA00048270"/>
    </source>
</evidence>
<dbReference type="Proteomes" id="UP000657421">
    <property type="component" value="Unassembled WGS sequence"/>
</dbReference>
<feature type="domain" description="tRNA synthetases class I (E and Q) anti-codon binding" evidence="12">
    <location>
        <begin position="456"/>
        <end position="529"/>
    </location>
</feature>
<evidence type="ECO:0000256" key="4">
    <source>
        <dbReference type="ARBA" id="ARBA00022840"/>
    </source>
</evidence>
<comment type="caution">
    <text evidence="8">Lacks conserved residue(s) required for the propagation of feature annotation.</text>
</comment>
<keyword evidence="14" id="KW-1185">Reference proteome</keyword>
<dbReference type="NCBIfam" id="TIGR00440">
    <property type="entry name" value="glnS"/>
    <property type="match status" value="1"/>
</dbReference>
<sequence length="556" mass="63905">MEKETVSKNFIEQMIENDIAEGHCETVCTRFPPEPNGYLHIGHAKSILLNYGLAQKYGGKFNLRFDDTNPTKEKMEFVESIKADVAWLGADWEDRLFFASNYFDQMYEAAVNLIKKGKAYVCDLTADQIREYRGTLTEPGKNSPYRDRSVEENLQLFEEMRAGKYADGEKVLRAKIDMASPNINMRDPIIYRVAHMTHHNTGDKWCIYPMYDFAHPIEDAIEGVTHSICTLEFEDHRPLYDWVVREVGYEHPPKQIEFAKLYLTNVVTGKRYIKKLVEEKIVDGWDDPRLVSIAALKRRGFTPESIKMFVELCGVSKAQSSVDYAMLEYCIREDLKLKRPRMMAALNPVKLVIDNYPEDQIEYLDVVNNLENPELGSRKVPFGRELYIDREDFMEVPPKKYFRLFPDNEVRLMNAYFVKCTGFEKDEDGNVSVIHCTYDPASKGGNSPDGRKVKGTIHWVAAKTAVKAEVRLYENIIDEEKGVYNEDGSLNLNPNSLTVLEECYVEPALGEAKAYDSFQFVRQGFFCVDSHDSTPEKPVFNRIVSLKSSFKLPASK</sequence>
<dbReference type="GO" id="GO:0016874">
    <property type="term" value="F:ligase activity"/>
    <property type="evidence" value="ECO:0007669"/>
    <property type="project" value="UniProtKB-KW"/>
</dbReference>
<evidence type="ECO:0000256" key="6">
    <source>
        <dbReference type="ARBA" id="ARBA00023146"/>
    </source>
</evidence>
<dbReference type="InterPro" id="IPR020056">
    <property type="entry name" value="Rbsml_bL25/Gln-tRNA_synth_N"/>
</dbReference>
<evidence type="ECO:0000313" key="14">
    <source>
        <dbReference type="Proteomes" id="UP000657421"/>
    </source>
</evidence>
<dbReference type="InterPro" id="IPR011035">
    <property type="entry name" value="Ribosomal_bL25/Gln-tRNA_synth"/>
</dbReference>
<evidence type="ECO:0000256" key="3">
    <source>
        <dbReference type="ARBA" id="ARBA00022741"/>
    </source>
</evidence>
<name>A0ABR7N7N2_9FIRM</name>
<dbReference type="NCBIfam" id="NF011291">
    <property type="entry name" value="PRK14703.1"/>
    <property type="match status" value="1"/>
</dbReference>
<dbReference type="RefSeq" id="WP_249307383.1">
    <property type="nucleotide sequence ID" value="NZ_JACRSZ010000003.1"/>
</dbReference>
<dbReference type="Pfam" id="PF20974">
    <property type="entry name" value="tRNA-synt_1c_C2"/>
    <property type="match status" value="1"/>
</dbReference>
<feature type="binding site" evidence="8">
    <location>
        <position position="66"/>
    </location>
    <ligand>
        <name>L-glutamine</name>
        <dbReference type="ChEBI" id="CHEBI:58359"/>
    </ligand>
</feature>
<evidence type="ECO:0000256" key="9">
    <source>
        <dbReference type="RuleBase" id="RU363037"/>
    </source>
</evidence>
<dbReference type="Gene3D" id="1.10.1160.10">
    <property type="entry name" value="Glutamyl-trna Synthetase, Domain 2"/>
    <property type="match status" value="1"/>
</dbReference>
<keyword evidence="5 8" id="KW-0648">Protein biosynthesis</keyword>
<comment type="similarity">
    <text evidence="8 9">Belongs to the class-I aminoacyl-tRNA synthetase family.</text>
</comment>
<dbReference type="PROSITE" id="PS00178">
    <property type="entry name" value="AA_TRNA_LIGASE_I"/>
    <property type="match status" value="1"/>
</dbReference>
<dbReference type="InterPro" id="IPR050132">
    <property type="entry name" value="Gln/Glu-tRNA_Ligase"/>
</dbReference>
<evidence type="ECO:0000313" key="13">
    <source>
        <dbReference type="EMBL" id="MBC8572405.1"/>
    </source>
</evidence>
<dbReference type="PRINTS" id="PR00987">
    <property type="entry name" value="TRNASYNTHGLU"/>
</dbReference>
<dbReference type="InterPro" id="IPR020061">
    <property type="entry name" value="Glu_tRNA_lig_a-bdl"/>
</dbReference>
<dbReference type="PANTHER" id="PTHR43097:SF5">
    <property type="entry name" value="GLUTAMATE--TRNA LIGASE"/>
    <property type="match status" value="1"/>
</dbReference>
<dbReference type="InterPro" id="IPR004514">
    <property type="entry name" value="Gln-tRNA-synth"/>
</dbReference>
<keyword evidence="6 8" id="KW-0030">Aminoacyl-tRNA synthetase</keyword>
<dbReference type="InterPro" id="IPR049437">
    <property type="entry name" value="tRNA-synt_1c_C2"/>
</dbReference>
<dbReference type="InterPro" id="IPR020059">
    <property type="entry name" value="Glu/Gln-tRNA-synth_Ib_codon-bd"/>
</dbReference>
<feature type="domain" description="Glutamyl/glutaminyl-tRNA synthetase class Ib catalytic" evidence="10">
    <location>
        <begin position="27"/>
        <end position="336"/>
    </location>
</feature>
<feature type="domain" description="Glutamyl/glutaminyl-tRNA synthetase class Ib anti-codon binding" evidence="11">
    <location>
        <begin position="340"/>
        <end position="439"/>
    </location>
</feature>
<dbReference type="EMBL" id="JACRSZ010000003">
    <property type="protein sequence ID" value="MBC8572405.1"/>
    <property type="molecule type" value="Genomic_DNA"/>
</dbReference>
<dbReference type="Gene3D" id="3.90.800.10">
    <property type="entry name" value="Glutamyl-tRNA Synthetase, Domain 3"/>
    <property type="match status" value="1"/>
</dbReference>
<comment type="catalytic activity">
    <reaction evidence="7 8">
        <text>tRNA(Gln) + L-glutamine + ATP = L-glutaminyl-tRNA(Gln) + AMP + diphosphate</text>
        <dbReference type="Rhea" id="RHEA:20121"/>
        <dbReference type="Rhea" id="RHEA-COMP:9662"/>
        <dbReference type="Rhea" id="RHEA-COMP:9681"/>
        <dbReference type="ChEBI" id="CHEBI:30616"/>
        <dbReference type="ChEBI" id="CHEBI:33019"/>
        <dbReference type="ChEBI" id="CHEBI:58359"/>
        <dbReference type="ChEBI" id="CHEBI:78442"/>
        <dbReference type="ChEBI" id="CHEBI:78521"/>
        <dbReference type="ChEBI" id="CHEBI:456215"/>
        <dbReference type="EC" id="6.1.1.18"/>
    </reaction>
</comment>
<comment type="caution">
    <text evidence="13">The sequence shown here is derived from an EMBL/GenBank/DDBJ whole genome shotgun (WGS) entry which is preliminary data.</text>
</comment>
<feature type="binding site" evidence="8">
    <location>
        <position position="230"/>
    </location>
    <ligand>
        <name>ATP</name>
        <dbReference type="ChEBI" id="CHEBI:30616"/>
    </ligand>
</feature>
<proteinExistence type="inferred from homology"/>
<evidence type="ECO:0000256" key="2">
    <source>
        <dbReference type="ARBA" id="ARBA00022598"/>
    </source>
</evidence>
<dbReference type="Gene3D" id="3.40.50.620">
    <property type="entry name" value="HUPs"/>
    <property type="match status" value="1"/>
</dbReference>
<dbReference type="InterPro" id="IPR000924">
    <property type="entry name" value="Glu/Gln-tRNA-synth"/>
</dbReference>
<feature type="binding site" evidence="8">
    <location>
        <begin position="34"/>
        <end position="36"/>
    </location>
    <ligand>
        <name>ATP</name>
        <dbReference type="ChEBI" id="CHEBI:30616"/>
    </ligand>
</feature>
<comment type="subunit">
    <text evidence="8">Monomer.</text>
</comment>
<evidence type="ECO:0000259" key="12">
    <source>
        <dbReference type="Pfam" id="PF20974"/>
    </source>
</evidence>
<gene>
    <name evidence="8" type="primary">glnS</name>
    <name evidence="13" type="ORF">H8716_04785</name>
</gene>
<feature type="short sequence motif" description="'HIGH' region" evidence="8">
    <location>
        <begin position="33"/>
        <end position="43"/>
    </location>
</feature>
<dbReference type="PANTHER" id="PTHR43097">
    <property type="entry name" value="GLUTAMINE-TRNA LIGASE"/>
    <property type="match status" value="1"/>
</dbReference>
<dbReference type="Pfam" id="PF00749">
    <property type="entry name" value="tRNA-synt_1c"/>
    <property type="match status" value="1"/>
</dbReference>
<keyword evidence="4 8" id="KW-0067">ATP-binding</keyword>
<keyword evidence="3 8" id="KW-0547">Nucleotide-binding</keyword>
<evidence type="ECO:0000256" key="1">
    <source>
        <dbReference type="ARBA" id="ARBA00022490"/>
    </source>
</evidence>
<dbReference type="SUPFAM" id="SSF52374">
    <property type="entry name" value="Nucleotidylyl transferase"/>
    <property type="match status" value="1"/>
</dbReference>
<feature type="binding site" evidence="8">
    <location>
        <begin position="40"/>
        <end position="46"/>
    </location>
    <ligand>
        <name>ATP</name>
        <dbReference type="ChEBI" id="CHEBI:30616"/>
    </ligand>
</feature>
<comment type="subcellular location">
    <subcellularLocation>
        <location evidence="8">Cytoplasm</location>
    </subcellularLocation>
</comment>
<dbReference type="Pfam" id="PF03950">
    <property type="entry name" value="tRNA-synt_1c_C"/>
    <property type="match status" value="1"/>
</dbReference>
<organism evidence="13 14">
    <name type="scientific">Jingyaoa shaoxingensis</name>
    <dbReference type="NCBI Taxonomy" id="2763671"/>
    <lineage>
        <taxon>Bacteria</taxon>
        <taxon>Bacillati</taxon>
        <taxon>Bacillota</taxon>
        <taxon>Clostridia</taxon>
        <taxon>Lachnospirales</taxon>
        <taxon>Lachnospiraceae</taxon>
        <taxon>Jingyaoa</taxon>
    </lineage>
</organism>
<dbReference type="InterPro" id="IPR022861">
    <property type="entry name" value="Gln_tRNA_ligase_bac"/>
</dbReference>
<dbReference type="EC" id="6.1.1.18" evidence="8"/>
<evidence type="ECO:0000256" key="5">
    <source>
        <dbReference type="ARBA" id="ARBA00022917"/>
    </source>
</evidence>
<accession>A0ABR7N7N2</accession>
<evidence type="ECO:0000259" key="11">
    <source>
        <dbReference type="Pfam" id="PF03950"/>
    </source>
</evidence>
<evidence type="ECO:0000256" key="8">
    <source>
        <dbReference type="HAMAP-Rule" id="MF_00126"/>
    </source>
</evidence>
<dbReference type="InterPro" id="IPR020058">
    <property type="entry name" value="Glu/Gln-tRNA-synth_Ib_cat-dom"/>
</dbReference>
<dbReference type="InterPro" id="IPR001412">
    <property type="entry name" value="aa-tRNA-synth_I_CS"/>
</dbReference>
<protein>
    <recommendedName>
        <fullName evidence="8">Glutamine--tRNA ligase</fullName>
        <ecNumber evidence="8">6.1.1.18</ecNumber>
    </recommendedName>
    <alternativeName>
        <fullName evidence="8">Glutaminyl-tRNA synthetase</fullName>
        <shortName evidence="8">GlnRS</shortName>
    </alternativeName>
</protein>
<dbReference type="InterPro" id="IPR014729">
    <property type="entry name" value="Rossmann-like_a/b/a_fold"/>
</dbReference>
<feature type="binding site" evidence="8">
    <location>
        <position position="211"/>
    </location>
    <ligand>
        <name>L-glutamine</name>
        <dbReference type="ChEBI" id="CHEBI:58359"/>
    </ligand>
</feature>
<keyword evidence="1 8" id="KW-0963">Cytoplasm</keyword>